<dbReference type="Gene3D" id="3.30.160.670">
    <property type="match status" value="1"/>
</dbReference>
<dbReference type="Pfam" id="PF13590">
    <property type="entry name" value="DUF4136"/>
    <property type="match status" value="1"/>
</dbReference>
<feature type="signal peptide" evidence="1">
    <location>
        <begin position="1"/>
        <end position="19"/>
    </location>
</feature>
<evidence type="ECO:0000256" key="1">
    <source>
        <dbReference type="SAM" id="SignalP"/>
    </source>
</evidence>
<dbReference type="Proteomes" id="UP000182248">
    <property type="component" value="Unassembled WGS sequence"/>
</dbReference>
<name>A0A1K1PP80_9FLAO</name>
<dbReference type="PROSITE" id="PS51257">
    <property type="entry name" value="PROKAR_LIPOPROTEIN"/>
    <property type="match status" value="1"/>
</dbReference>
<gene>
    <name evidence="3" type="ORF">SAMN02927921_01914</name>
</gene>
<protein>
    <recommendedName>
        <fullName evidence="2">DUF4136 domain-containing protein</fullName>
    </recommendedName>
</protein>
<keyword evidence="1" id="KW-0732">Signal</keyword>
<evidence type="ECO:0000313" key="3">
    <source>
        <dbReference type="EMBL" id="SFW49546.1"/>
    </source>
</evidence>
<dbReference type="EMBL" id="FPJE01000009">
    <property type="protein sequence ID" value="SFW49546.1"/>
    <property type="molecule type" value="Genomic_DNA"/>
</dbReference>
<evidence type="ECO:0000313" key="4">
    <source>
        <dbReference type="Proteomes" id="UP000182248"/>
    </source>
</evidence>
<proteinExistence type="predicted"/>
<dbReference type="AlphaFoldDB" id="A0A1K1PP80"/>
<dbReference type="OrthoDB" id="1430233at2"/>
<evidence type="ECO:0000259" key="2">
    <source>
        <dbReference type="Pfam" id="PF13590"/>
    </source>
</evidence>
<sequence length="172" mass="18867">MRAIKIFLLGLLFGACSVAKVDYDRNTDFSHYRTFNFYPEMNSGLNQLDEKRIVVQTETFLAGKGFVKSDSPDMYVNIFSRQYETPNNSSVGIGIGSGGRGGGVGISGGIPIRSNSTTQEITFDLIDAGKEELIWQGISEVKLGNNSSPEAREQAYKKVVEKVLGKYPPGKK</sequence>
<keyword evidence="4" id="KW-1185">Reference proteome</keyword>
<feature type="domain" description="DUF4136" evidence="2">
    <location>
        <begin position="20"/>
        <end position="169"/>
    </location>
</feature>
<reference evidence="3 4" key="1">
    <citation type="submission" date="2016-11" db="EMBL/GenBank/DDBJ databases">
        <authorList>
            <person name="Jaros S."/>
            <person name="Januszkiewicz K."/>
            <person name="Wedrychowicz H."/>
        </authorList>
    </citation>
    <scope>NUCLEOTIDE SEQUENCE [LARGE SCALE GENOMIC DNA]</scope>
    <source>
        <strain evidence="3 4">CGMCC 1.12145</strain>
    </source>
</reference>
<feature type="chain" id="PRO_5012340139" description="DUF4136 domain-containing protein" evidence="1">
    <location>
        <begin position="20"/>
        <end position="172"/>
    </location>
</feature>
<dbReference type="STRING" id="1150368.SAMN02927921_01914"/>
<dbReference type="InterPro" id="IPR025411">
    <property type="entry name" value="DUF4136"/>
</dbReference>
<accession>A0A1K1PP80</accession>
<dbReference type="RefSeq" id="WP_072317144.1">
    <property type="nucleotide sequence ID" value="NZ_FPJE01000009.1"/>
</dbReference>
<organism evidence="3 4">
    <name type="scientific">Sinomicrobium oceani</name>
    <dbReference type="NCBI Taxonomy" id="1150368"/>
    <lineage>
        <taxon>Bacteria</taxon>
        <taxon>Pseudomonadati</taxon>
        <taxon>Bacteroidota</taxon>
        <taxon>Flavobacteriia</taxon>
        <taxon>Flavobacteriales</taxon>
        <taxon>Flavobacteriaceae</taxon>
        <taxon>Sinomicrobium</taxon>
    </lineage>
</organism>